<name>A0A5C4S3T7_PROVB</name>
<feature type="transmembrane region" description="Helical" evidence="6">
    <location>
        <begin position="62"/>
        <end position="89"/>
    </location>
</feature>
<dbReference type="Proteomes" id="UP000309544">
    <property type="component" value="Unassembled WGS sequence"/>
</dbReference>
<evidence type="ECO:0000256" key="3">
    <source>
        <dbReference type="ARBA" id="ARBA00022692"/>
    </source>
</evidence>
<evidence type="ECO:0000256" key="6">
    <source>
        <dbReference type="SAM" id="Phobius"/>
    </source>
</evidence>
<dbReference type="EMBL" id="VDCI01000001">
    <property type="protein sequence ID" value="TNJ37832.1"/>
    <property type="molecule type" value="Genomic_DNA"/>
</dbReference>
<keyword evidence="3 6" id="KW-0812">Transmembrane</keyword>
<gene>
    <name evidence="7" type="ORF">FGF68_01245</name>
</gene>
<evidence type="ECO:0000256" key="1">
    <source>
        <dbReference type="ARBA" id="ARBA00004141"/>
    </source>
</evidence>
<protein>
    <submittedName>
        <fullName evidence="7">AI-2E family transporter</fullName>
    </submittedName>
</protein>
<keyword evidence="4 6" id="KW-1133">Transmembrane helix</keyword>
<evidence type="ECO:0000256" key="2">
    <source>
        <dbReference type="ARBA" id="ARBA00009773"/>
    </source>
</evidence>
<feature type="transmembrane region" description="Helical" evidence="6">
    <location>
        <begin position="235"/>
        <end position="256"/>
    </location>
</feature>
<feature type="transmembrane region" description="Helical" evidence="6">
    <location>
        <begin position="305"/>
        <end position="334"/>
    </location>
</feature>
<comment type="subcellular location">
    <subcellularLocation>
        <location evidence="1">Membrane</location>
        <topology evidence="1">Multi-pass membrane protein</topology>
    </subcellularLocation>
</comment>
<dbReference type="PANTHER" id="PTHR21716">
    <property type="entry name" value="TRANSMEMBRANE PROTEIN"/>
    <property type="match status" value="1"/>
</dbReference>
<reference evidence="7 8" key="1">
    <citation type="submission" date="2019-05" db="EMBL/GenBank/DDBJ databases">
        <title>Draft Whole-Genome sequence of the green sulfur bacterium Prosthecochloris vibrioformis DSM 260.</title>
        <authorList>
            <person name="Meyer T.E."/>
            <person name="Kyndt J.A."/>
        </authorList>
    </citation>
    <scope>NUCLEOTIDE SEQUENCE [LARGE SCALE GENOMIC DNA]</scope>
    <source>
        <strain evidence="7 8">DSM 260</strain>
    </source>
</reference>
<proteinExistence type="inferred from homology"/>
<sequence>MKKTELNNLVLLLVVLLVSGIFLAMIADFLLVILMAAIFSGLAMPLFRFYERLTKGRKSLSSALSLTTLSLIVIFPMLAILGIVAAQAIRISRSAGPWIEQRLEEPTAFHDFFRSLPFYDTLNAYSDLILQRAGEMVSKTGSFLFENISSFTLSTVQTFFMFFVFLYTMFFFFRDGQGMLMKMLYYLPMPEKDTSRMLEKFTSVTGATIRGTFLIGIIQGTLAGVAFQLAGIDGAAFWGALMTVLSIIPVIGSGLVWVPAVIFLYVTGSFVAATSLLAFCGLMVSSIDNILRPILVGRDTRLHELLIFFGTIGGIGLFGIVGFIVGPIIASLFITVWEIYGETFKEYLNENMP</sequence>
<dbReference type="GO" id="GO:0016020">
    <property type="term" value="C:membrane"/>
    <property type="evidence" value="ECO:0007669"/>
    <property type="project" value="UniProtKB-SubCell"/>
</dbReference>
<feature type="transmembrane region" description="Helical" evidence="6">
    <location>
        <begin position="32"/>
        <end position="50"/>
    </location>
</feature>
<feature type="transmembrane region" description="Helical" evidence="6">
    <location>
        <begin position="9"/>
        <end position="26"/>
    </location>
</feature>
<comment type="similarity">
    <text evidence="2">Belongs to the autoinducer-2 exporter (AI-2E) (TC 2.A.86) family.</text>
</comment>
<accession>A0A5C4S3T7</accession>
<dbReference type="Pfam" id="PF01594">
    <property type="entry name" value="AI-2E_transport"/>
    <property type="match status" value="1"/>
</dbReference>
<evidence type="ECO:0000256" key="4">
    <source>
        <dbReference type="ARBA" id="ARBA00022989"/>
    </source>
</evidence>
<comment type="caution">
    <text evidence="7">The sequence shown here is derived from an EMBL/GenBank/DDBJ whole genome shotgun (WGS) entry which is preliminary data.</text>
</comment>
<feature type="transmembrane region" description="Helical" evidence="6">
    <location>
        <begin position="262"/>
        <end position="284"/>
    </location>
</feature>
<dbReference type="PANTHER" id="PTHR21716:SF4">
    <property type="entry name" value="TRANSMEMBRANE PROTEIN 245"/>
    <property type="match status" value="1"/>
</dbReference>
<dbReference type="AlphaFoldDB" id="A0A5C4S3T7"/>
<keyword evidence="5 6" id="KW-0472">Membrane</keyword>
<keyword evidence="8" id="KW-1185">Reference proteome</keyword>
<evidence type="ECO:0000313" key="8">
    <source>
        <dbReference type="Proteomes" id="UP000309544"/>
    </source>
</evidence>
<dbReference type="RefSeq" id="WP_068867937.1">
    <property type="nucleotide sequence ID" value="NZ_VDCI01000001.1"/>
</dbReference>
<dbReference type="InterPro" id="IPR002549">
    <property type="entry name" value="AI-2E-like"/>
</dbReference>
<evidence type="ECO:0000313" key="7">
    <source>
        <dbReference type="EMBL" id="TNJ37832.1"/>
    </source>
</evidence>
<evidence type="ECO:0000256" key="5">
    <source>
        <dbReference type="ARBA" id="ARBA00023136"/>
    </source>
</evidence>
<organism evidence="7 8">
    <name type="scientific">Prosthecochloris vibrioformis</name>
    <name type="common">Chlorobium vibrioforme</name>
    <dbReference type="NCBI Taxonomy" id="1098"/>
    <lineage>
        <taxon>Bacteria</taxon>
        <taxon>Pseudomonadati</taxon>
        <taxon>Chlorobiota</taxon>
        <taxon>Chlorobiia</taxon>
        <taxon>Chlorobiales</taxon>
        <taxon>Chlorobiaceae</taxon>
        <taxon>Prosthecochloris</taxon>
    </lineage>
</organism>
<feature type="transmembrane region" description="Helical" evidence="6">
    <location>
        <begin position="151"/>
        <end position="173"/>
    </location>
</feature>